<evidence type="ECO:0000313" key="2">
    <source>
        <dbReference type="EMBL" id="KAH0560372.1"/>
    </source>
</evidence>
<organism evidence="2 3">
    <name type="scientific">Cotesia glomerata</name>
    <name type="common">Lepidopteran parasitic wasp</name>
    <name type="synonym">Apanteles glomeratus</name>
    <dbReference type="NCBI Taxonomy" id="32391"/>
    <lineage>
        <taxon>Eukaryota</taxon>
        <taxon>Metazoa</taxon>
        <taxon>Ecdysozoa</taxon>
        <taxon>Arthropoda</taxon>
        <taxon>Hexapoda</taxon>
        <taxon>Insecta</taxon>
        <taxon>Pterygota</taxon>
        <taxon>Neoptera</taxon>
        <taxon>Endopterygota</taxon>
        <taxon>Hymenoptera</taxon>
        <taxon>Apocrita</taxon>
        <taxon>Ichneumonoidea</taxon>
        <taxon>Braconidae</taxon>
        <taxon>Microgastrinae</taxon>
        <taxon>Cotesia</taxon>
    </lineage>
</organism>
<sequence>MEEKIKYCDELQAVSWGIIISSLCVPSTTKIGTSCPQEERPTTEGPIQVREIRKRCCTVWPRKKAGLDELLLSPTLPLLISPVCDGPFRATLPYTKRVDNIKNNGNARDGPETLTPGYEMESKQAIDLTP</sequence>
<name>A0AAV7IUF8_COTGL</name>
<dbReference type="AlphaFoldDB" id="A0AAV7IUF8"/>
<feature type="region of interest" description="Disordered" evidence="1">
    <location>
        <begin position="99"/>
        <end position="130"/>
    </location>
</feature>
<dbReference type="EMBL" id="JAHXZJ010000374">
    <property type="protein sequence ID" value="KAH0560372.1"/>
    <property type="molecule type" value="Genomic_DNA"/>
</dbReference>
<keyword evidence="3" id="KW-1185">Reference proteome</keyword>
<dbReference type="Proteomes" id="UP000826195">
    <property type="component" value="Unassembled WGS sequence"/>
</dbReference>
<evidence type="ECO:0000256" key="1">
    <source>
        <dbReference type="SAM" id="MobiDB-lite"/>
    </source>
</evidence>
<reference evidence="2 3" key="1">
    <citation type="journal article" date="2021" name="J. Hered.">
        <title>A chromosome-level genome assembly of the parasitoid wasp, Cotesia glomerata (Hymenoptera: Braconidae).</title>
        <authorList>
            <person name="Pinto B.J."/>
            <person name="Weis J.J."/>
            <person name="Gamble T."/>
            <person name="Ode P.J."/>
            <person name="Paul R."/>
            <person name="Zaspel J.M."/>
        </authorList>
    </citation>
    <scope>NUCLEOTIDE SEQUENCE [LARGE SCALE GENOMIC DNA]</scope>
    <source>
        <strain evidence="2">CgM1</strain>
    </source>
</reference>
<gene>
    <name evidence="2" type="ORF">KQX54_003926</name>
</gene>
<evidence type="ECO:0000313" key="3">
    <source>
        <dbReference type="Proteomes" id="UP000826195"/>
    </source>
</evidence>
<accession>A0AAV7IUF8</accession>
<proteinExistence type="predicted"/>
<protein>
    <submittedName>
        <fullName evidence="2">Uncharacterized protein</fullName>
    </submittedName>
</protein>
<comment type="caution">
    <text evidence="2">The sequence shown here is derived from an EMBL/GenBank/DDBJ whole genome shotgun (WGS) entry which is preliminary data.</text>
</comment>